<dbReference type="GO" id="GO:0005052">
    <property type="term" value="F:peroxisome matrix targeting signal-1 binding"/>
    <property type="evidence" value="ECO:0007669"/>
    <property type="project" value="TreeGrafter"/>
</dbReference>
<organism evidence="8 9">
    <name type="scientific">Rhodotorula diobovata</name>
    <dbReference type="NCBI Taxonomy" id="5288"/>
    <lineage>
        <taxon>Eukaryota</taxon>
        <taxon>Fungi</taxon>
        <taxon>Dikarya</taxon>
        <taxon>Basidiomycota</taxon>
        <taxon>Pucciniomycotina</taxon>
        <taxon>Microbotryomycetes</taxon>
        <taxon>Sporidiobolales</taxon>
        <taxon>Sporidiobolaceae</taxon>
        <taxon>Rhodotorula</taxon>
    </lineage>
</organism>
<sequence length="707" mass="75330">MSAFSAMMGGAECSTSSNPLSSLLKQQQQDHSLHHQGFAGPGPAGPSASSMRSHTHTPPAHLQGDADADRFFHPHPHAPAAPPLAIDAMRRELENVSRGATPGGALKGDREWASQYQPAGSSLSPADLARMEEQFRMQQHQGMPSDFGAEFRQQQHFPTASSAGPAFAPGAPASSSAGAMYSRPGFAPSYGSYGGGMMGGMRSFGASPAMHAPAAAAQQPQQGDAKGKGRFVELDDADWEAQFARVGGGEGAAAEAESATKEAAAEVAAQEQKSDQANVLDQGEVPLDATESDAQLLRDLESTWAQLKGQLGTANAQDAELAQWEAQYGSQFNDLHGSPLLDADGDDDDLFGLSTPEIRRAPTWTRDNVDAFLQDQSAFPFADENPYLERPGGDPFAEGVRLLSEGAPLSEAALAFEAACRLDETRAEAWKAAGETWAADEREARGIRALEKAVACGGAAGVSAWLSLAVAYVNEGQELRALATLEKWLSLAYPSITLPPLDTSQLRSPWDASNRVVDLFLAAAQAGPQARAPGQSDELGVVDPDVQVGLGVLFYSNSEYDKAKDCFEAALSVRPNDFTLWNRLGATLANSGHPETAIDAYRRALDLRPTFTRATYNLGVSCLNIGCYHEAAEHLLAALRGQMTREEAARRGGTEGGDQDLGRTPDGSENLWHTLRRAFLCMERHDLADKAMPGANLDTFRAEGFDF</sequence>
<feature type="repeat" description="TPR" evidence="6">
    <location>
        <begin position="544"/>
        <end position="577"/>
    </location>
</feature>
<feature type="compositionally biased region" description="Polar residues" evidence="7">
    <location>
        <begin position="13"/>
        <end position="30"/>
    </location>
</feature>
<evidence type="ECO:0000256" key="3">
    <source>
        <dbReference type="ARBA" id="ARBA00022490"/>
    </source>
</evidence>
<evidence type="ECO:0000256" key="5">
    <source>
        <dbReference type="ARBA" id="ARBA00022803"/>
    </source>
</evidence>
<evidence type="ECO:0000313" key="8">
    <source>
        <dbReference type="EMBL" id="TNY22435.1"/>
    </source>
</evidence>
<feature type="region of interest" description="Disordered" evidence="7">
    <location>
        <begin position="246"/>
        <end position="281"/>
    </location>
</feature>
<feature type="repeat" description="TPR" evidence="6">
    <location>
        <begin position="578"/>
        <end position="611"/>
    </location>
</feature>
<dbReference type="GO" id="GO:0005829">
    <property type="term" value="C:cytosol"/>
    <property type="evidence" value="ECO:0007669"/>
    <property type="project" value="TreeGrafter"/>
</dbReference>
<comment type="similarity">
    <text evidence="2">Belongs to the peroxisomal targeting signal receptor family.</text>
</comment>
<dbReference type="Gene3D" id="1.25.40.10">
    <property type="entry name" value="Tetratricopeptide repeat domain"/>
    <property type="match status" value="1"/>
</dbReference>
<dbReference type="PANTHER" id="PTHR10130">
    <property type="entry name" value="PEROXISOMAL TARGETING SIGNAL 1 RECEPTOR PEX5"/>
    <property type="match status" value="1"/>
</dbReference>
<comment type="caution">
    <text evidence="8">The sequence shown here is derived from an EMBL/GenBank/DDBJ whole genome shotgun (WGS) entry which is preliminary data.</text>
</comment>
<dbReference type="SMART" id="SM00028">
    <property type="entry name" value="TPR"/>
    <property type="match status" value="4"/>
</dbReference>
<accession>A0A5C5G0J8</accession>
<dbReference type="EMBL" id="SOZI01000025">
    <property type="protein sequence ID" value="TNY22435.1"/>
    <property type="molecule type" value="Genomic_DNA"/>
</dbReference>
<dbReference type="InterPro" id="IPR024111">
    <property type="entry name" value="PEX5/PEX5L"/>
</dbReference>
<dbReference type="OrthoDB" id="10006023at2759"/>
<keyword evidence="9" id="KW-1185">Reference proteome</keyword>
<dbReference type="Proteomes" id="UP000311382">
    <property type="component" value="Unassembled WGS sequence"/>
</dbReference>
<gene>
    <name evidence="8" type="ORF">DMC30DRAFT_144095</name>
</gene>
<feature type="compositionally biased region" description="Low complexity" evidence="7">
    <location>
        <begin position="160"/>
        <end position="178"/>
    </location>
</feature>
<comment type="subcellular location">
    <subcellularLocation>
        <location evidence="1">Cytoplasm</location>
    </subcellularLocation>
</comment>
<evidence type="ECO:0000256" key="4">
    <source>
        <dbReference type="ARBA" id="ARBA00022737"/>
    </source>
</evidence>
<evidence type="ECO:0000256" key="1">
    <source>
        <dbReference type="ARBA" id="ARBA00004496"/>
    </source>
</evidence>
<feature type="region of interest" description="Disordered" evidence="7">
    <location>
        <begin position="159"/>
        <end position="178"/>
    </location>
</feature>
<evidence type="ECO:0000256" key="6">
    <source>
        <dbReference type="PROSITE-ProRule" id="PRU00339"/>
    </source>
</evidence>
<keyword evidence="4" id="KW-0677">Repeat</keyword>
<dbReference type="SUPFAM" id="SSF48452">
    <property type="entry name" value="TPR-like"/>
    <property type="match status" value="1"/>
</dbReference>
<dbReference type="InterPro" id="IPR019734">
    <property type="entry name" value="TPR_rpt"/>
</dbReference>
<reference evidence="8 9" key="1">
    <citation type="submission" date="2019-03" db="EMBL/GenBank/DDBJ databases">
        <title>Rhodosporidium diobovatum UCD-FST 08-225 genome sequencing, assembly, and annotation.</title>
        <authorList>
            <person name="Fakankun I.U."/>
            <person name="Fristensky B."/>
            <person name="Levin D.B."/>
        </authorList>
    </citation>
    <scope>NUCLEOTIDE SEQUENCE [LARGE SCALE GENOMIC DNA]</scope>
    <source>
        <strain evidence="8 9">UCD-FST 08-225</strain>
    </source>
</reference>
<dbReference type="InterPro" id="IPR011990">
    <property type="entry name" value="TPR-like_helical_dom_sf"/>
</dbReference>
<name>A0A5C5G0J8_9BASI</name>
<dbReference type="GO" id="GO:0005778">
    <property type="term" value="C:peroxisomal membrane"/>
    <property type="evidence" value="ECO:0007669"/>
    <property type="project" value="TreeGrafter"/>
</dbReference>
<evidence type="ECO:0000256" key="7">
    <source>
        <dbReference type="SAM" id="MobiDB-lite"/>
    </source>
</evidence>
<feature type="region of interest" description="Disordered" evidence="7">
    <location>
        <begin position="1"/>
        <end position="82"/>
    </location>
</feature>
<keyword evidence="3" id="KW-0963">Cytoplasm</keyword>
<protein>
    <submittedName>
        <fullName evidence="8">Peroxisomal targeting signal receptor</fullName>
    </submittedName>
</protein>
<dbReference type="GO" id="GO:0016560">
    <property type="term" value="P:protein import into peroxisome matrix, docking"/>
    <property type="evidence" value="ECO:0007669"/>
    <property type="project" value="TreeGrafter"/>
</dbReference>
<evidence type="ECO:0000313" key="9">
    <source>
        <dbReference type="Proteomes" id="UP000311382"/>
    </source>
</evidence>
<feature type="region of interest" description="Disordered" evidence="7">
    <location>
        <begin position="646"/>
        <end position="669"/>
    </location>
</feature>
<dbReference type="Pfam" id="PF13432">
    <property type="entry name" value="TPR_16"/>
    <property type="match status" value="1"/>
</dbReference>
<proteinExistence type="inferred from homology"/>
<keyword evidence="8" id="KW-0675">Receptor</keyword>
<dbReference type="PANTHER" id="PTHR10130:SF9">
    <property type="entry name" value="PEROXISOMAL TARGETING SIGNAL RECEPTOR"/>
    <property type="match status" value="1"/>
</dbReference>
<dbReference type="AlphaFoldDB" id="A0A5C5G0J8"/>
<dbReference type="STRING" id="5288.A0A5C5G0J8"/>
<dbReference type="PROSITE" id="PS50005">
    <property type="entry name" value="TPR"/>
    <property type="match status" value="2"/>
</dbReference>
<evidence type="ECO:0000256" key="2">
    <source>
        <dbReference type="ARBA" id="ARBA00005348"/>
    </source>
</evidence>
<keyword evidence="5 6" id="KW-0802">TPR repeat</keyword>